<evidence type="ECO:0000313" key="11">
    <source>
        <dbReference type="EMBL" id="SAL21347.1"/>
    </source>
</evidence>
<evidence type="ECO:0000256" key="5">
    <source>
        <dbReference type="ARBA" id="ARBA00023157"/>
    </source>
</evidence>
<dbReference type="SUPFAM" id="SSF54423">
    <property type="entry name" value="DsbC/DsbG N-terminal domain-like"/>
    <property type="match status" value="1"/>
</dbReference>
<evidence type="ECO:0000256" key="8">
    <source>
        <dbReference type="SAM" id="MobiDB-lite"/>
    </source>
</evidence>
<dbReference type="CDD" id="cd03020">
    <property type="entry name" value="DsbA_DsbC_DsbG"/>
    <property type="match status" value="1"/>
</dbReference>
<keyword evidence="4 7" id="KW-0574">Periplasm</keyword>
<keyword evidence="6 7" id="KW-0676">Redox-active center</keyword>
<dbReference type="AlphaFoldDB" id="A0A158FNQ3"/>
<dbReference type="PANTHER" id="PTHR35272:SF4">
    <property type="entry name" value="THIOL:DISULFIDE INTERCHANGE PROTEIN DSBG"/>
    <property type="match status" value="1"/>
</dbReference>
<keyword evidence="3 7" id="KW-0732">Signal</keyword>
<reference evidence="11 12" key="1">
    <citation type="submission" date="2016-01" db="EMBL/GenBank/DDBJ databases">
        <authorList>
            <person name="Oliw E.H."/>
        </authorList>
    </citation>
    <scope>NUCLEOTIDE SEQUENCE [LARGE SCALE GENOMIC DNA]</scope>
    <source>
        <strain evidence="11">LMG 27134</strain>
    </source>
</reference>
<organism evidence="11 12">
    <name type="scientific">Caballeronia udeis</name>
    <dbReference type="NCBI Taxonomy" id="1232866"/>
    <lineage>
        <taxon>Bacteria</taxon>
        <taxon>Pseudomonadati</taxon>
        <taxon>Pseudomonadota</taxon>
        <taxon>Betaproteobacteria</taxon>
        <taxon>Burkholderiales</taxon>
        <taxon>Burkholderiaceae</taxon>
        <taxon>Caballeronia</taxon>
    </lineage>
</organism>
<dbReference type="PANTHER" id="PTHR35272">
    <property type="entry name" value="THIOL:DISULFIDE INTERCHANGE PROTEIN DSBC-RELATED"/>
    <property type="match status" value="1"/>
</dbReference>
<name>A0A158FNQ3_9BURK</name>
<dbReference type="InterPro" id="IPR036249">
    <property type="entry name" value="Thioredoxin-like_sf"/>
</dbReference>
<feature type="domain" description="Thioredoxin-like fold" evidence="10">
    <location>
        <begin position="153"/>
        <end position="285"/>
    </location>
</feature>
<dbReference type="Gene3D" id="3.40.30.10">
    <property type="entry name" value="Glutaredoxin"/>
    <property type="match status" value="1"/>
</dbReference>
<dbReference type="EMBL" id="FCOK02000006">
    <property type="protein sequence ID" value="SAL21347.1"/>
    <property type="molecule type" value="Genomic_DNA"/>
</dbReference>
<dbReference type="Pfam" id="PF10411">
    <property type="entry name" value="DsbC_N"/>
    <property type="match status" value="1"/>
</dbReference>
<evidence type="ECO:0000256" key="3">
    <source>
        <dbReference type="ARBA" id="ARBA00022729"/>
    </source>
</evidence>
<evidence type="ECO:0000256" key="4">
    <source>
        <dbReference type="ARBA" id="ARBA00022764"/>
    </source>
</evidence>
<dbReference type="OrthoDB" id="5298214at2"/>
<dbReference type="InterPro" id="IPR018950">
    <property type="entry name" value="DiS-bond_isomerase_DsbC/G_N"/>
</dbReference>
<dbReference type="RefSeq" id="WP_062083588.1">
    <property type="nucleotide sequence ID" value="NZ_FCOK02000006.1"/>
</dbReference>
<evidence type="ECO:0000259" key="9">
    <source>
        <dbReference type="Pfam" id="PF10411"/>
    </source>
</evidence>
<dbReference type="InterPro" id="IPR012336">
    <property type="entry name" value="Thioredoxin-like_fold"/>
</dbReference>
<dbReference type="Proteomes" id="UP000054683">
    <property type="component" value="Unassembled WGS sequence"/>
</dbReference>
<sequence>MPWRTKNLSIALNDILRAGPTVWAVVRLIGVSSVLSTLAYAHAATPAVPASAAAPVSTLPAPIQALAARGILAGKSFSAEAGLTGWVVTREGRNAIVYTTPDKQHLIVGSLVDANGRDLTPVYAAAYVLKPDLASLYKQLDGTRYVMQGAPASKNVIYVFFDPNCVYCHFAWKALQPYVKAGLQVRWVPVGFLKPTSAPRAAAILEAKAPMQALEFNESRFVSATEDGGIIPVSTMKPETSRRLTANRALMDAFGSNGTPAIVWRDNHGVVQAKSGMPPLSELSAMTGLPEQPETDRDLDRFR</sequence>
<proteinExistence type="inferred from homology"/>
<dbReference type="Gene3D" id="3.10.450.70">
    <property type="entry name" value="Disulphide bond isomerase, DsbC/G, N-terminal"/>
    <property type="match status" value="1"/>
</dbReference>
<evidence type="ECO:0000256" key="1">
    <source>
        <dbReference type="ARBA" id="ARBA00004418"/>
    </source>
</evidence>
<dbReference type="InterPro" id="IPR009094">
    <property type="entry name" value="DiS-bond_isomerase_DsbC/G_N_sf"/>
</dbReference>
<feature type="domain" description="Disulphide bond isomerase DsbC/G N-terminal" evidence="9">
    <location>
        <begin position="72"/>
        <end position="120"/>
    </location>
</feature>
<keyword evidence="5" id="KW-1015">Disulfide bond</keyword>
<dbReference type="InterPro" id="IPR033954">
    <property type="entry name" value="DiS-bond_Isoase_DsbC/G"/>
</dbReference>
<comment type="function">
    <text evidence="7">Required for disulfide bond formation in some periplasmic proteins. Acts by transferring its disulfide bond to other proteins and is reduced in the process.</text>
</comment>
<dbReference type="Pfam" id="PF13098">
    <property type="entry name" value="Thioredoxin_2"/>
    <property type="match status" value="1"/>
</dbReference>
<gene>
    <name evidence="11" type="primary">dsbG</name>
    <name evidence="11" type="ORF">AWB69_01420</name>
</gene>
<dbReference type="GO" id="GO:0042597">
    <property type="term" value="C:periplasmic space"/>
    <property type="evidence" value="ECO:0007669"/>
    <property type="project" value="UniProtKB-SubCell"/>
</dbReference>
<evidence type="ECO:0000256" key="2">
    <source>
        <dbReference type="ARBA" id="ARBA00009813"/>
    </source>
</evidence>
<evidence type="ECO:0000256" key="6">
    <source>
        <dbReference type="ARBA" id="ARBA00023284"/>
    </source>
</evidence>
<dbReference type="InterPro" id="IPR051470">
    <property type="entry name" value="Thiol:disulfide_interchange"/>
</dbReference>
<feature type="compositionally biased region" description="Basic and acidic residues" evidence="8">
    <location>
        <begin position="294"/>
        <end position="303"/>
    </location>
</feature>
<evidence type="ECO:0000259" key="10">
    <source>
        <dbReference type="Pfam" id="PF13098"/>
    </source>
</evidence>
<evidence type="ECO:0000313" key="12">
    <source>
        <dbReference type="Proteomes" id="UP000054683"/>
    </source>
</evidence>
<accession>A0A158FNQ3</accession>
<dbReference type="NCBIfam" id="NF008657">
    <property type="entry name" value="PRK11657.1"/>
    <property type="match status" value="1"/>
</dbReference>
<comment type="subcellular location">
    <subcellularLocation>
        <location evidence="1 7">Periplasm</location>
    </subcellularLocation>
</comment>
<feature type="region of interest" description="Disordered" evidence="8">
    <location>
        <begin position="274"/>
        <end position="303"/>
    </location>
</feature>
<evidence type="ECO:0000256" key="7">
    <source>
        <dbReference type="RuleBase" id="RU364038"/>
    </source>
</evidence>
<comment type="similarity">
    <text evidence="2 7">Belongs to the thioredoxin family. DsbC subfamily.</text>
</comment>
<dbReference type="SUPFAM" id="SSF52833">
    <property type="entry name" value="Thioredoxin-like"/>
    <property type="match status" value="1"/>
</dbReference>
<protein>
    <recommendedName>
        <fullName evidence="7">Thiol:disulfide interchange protein</fullName>
    </recommendedName>
</protein>